<dbReference type="VEuPathDB" id="FungiDB:MSYG_0193"/>
<feature type="compositionally biased region" description="Basic and acidic residues" evidence="1">
    <location>
        <begin position="44"/>
        <end position="58"/>
    </location>
</feature>
<accession>A0A1M8A0A0</accession>
<organism evidence="2 3">
    <name type="scientific">Malassezia sympodialis (strain ATCC 42132)</name>
    <name type="common">Atopic eczema-associated yeast</name>
    <dbReference type="NCBI Taxonomy" id="1230383"/>
    <lineage>
        <taxon>Eukaryota</taxon>
        <taxon>Fungi</taxon>
        <taxon>Dikarya</taxon>
        <taxon>Basidiomycota</taxon>
        <taxon>Ustilaginomycotina</taxon>
        <taxon>Malasseziomycetes</taxon>
        <taxon>Malasseziales</taxon>
        <taxon>Malasseziaceae</taxon>
        <taxon>Malassezia</taxon>
    </lineage>
</organism>
<dbReference type="Proteomes" id="UP000186303">
    <property type="component" value="Chromosome 1"/>
</dbReference>
<keyword evidence="3" id="KW-1185">Reference proteome</keyword>
<dbReference type="AlphaFoldDB" id="A0A1M8A0A0"/>
<protein>
    <submittedName>
        <fullName evidence="2">Uncharacterized protein</fullName>
    </submittedName>
</protein>
<reference evidence="3" key="1">
    <citation type="journal article" date="2017" name="Nucleic Acids Res.">
        <title>Proteogenomics produces comprehensive and highly accurate protein-coding gene annotation in a complete genome assembly of Malassezia sympodialis.</title>
        <authorList>
            <person name="Zhu Y."/>
            <person name="Engstroem P.G."/>
            <person name="Tellgren-Roth C."/>
            <person name="Baudo C.D."/>
            <person name="Kennell J.C."/>
            <person name="Sun S."/>
            <person name="Billmyre R.B."/>
            <person name="Schroeder M.S."/>
            <person name="Andersson A."/>
            <person name="Holm T."/>
            <person name="Sigurgeirsson B."/>
            <person name="Wu G."/>
            <person name="Sankaranarayanan S.R."/>
            <person name="Siddharthan R."/>
            <person name="Sanyal K."/>
            <person name="Lundeberg J."/>
            <person name="Nystedt B."/>
            <person name="Boekhout T."/>
            <person name="Dawson T.L. Jr."/>
            <person name="Heitman J."/>
            <person name="Scheynius A."/>
            <person name="Lehtioe J."/>
        </authorList>
    </citation>
    <scope>NUCLEOTIDE SEQUENCE [LARGE SCALE GENOMIC DNA]</scope>
    <source>
        <strain evidence="3">ATCC 42132</strain>
    </source>
</reference>
<feature type="region of interest" description="Disordered" evidence="1">
    <location>
        <begin position="1"/>
        <end position="78"/>
    </location>
</feature>
<evidence type="ECO:0000256" key="1">
    <source>
        <dbReference type="SAM" id="MobiDB-lite"/>
    </source>
</evidence>
<gene>
    <name evidence="2" type="ORF">MSYG_0193</name>
</gene>
<name>A0A1M8A0A0_MALS4</name>
<sequence length="141" mass="15906">MRNIKRGKKSEQQPTQKIPVSAEAVVTKPASKESQGKDSVTSTKRKENEKMISDDAKKQAKKQKRVEDTPEQNNRSLKKTLTLDTIKSVVSELTESNDEVVLKDVIEKIASKYHLDFKDVKKRLLKKIHVSNGQNGAVVLH</sequence>
<dbReference type="EMBL" id="LT671821">
    <property type="protein sequence ID" value="SHO75860.1"/>
    <property type="molecule type" value="Genomic_DNA"/>
</dbReference>
<evidence type="ECO:0000313" key="3">
    <source>
        <dbReference type="Proteomes" id="UP000186303"/>
    </source>
</evidence>
<proteinExistence type="predicted"/>
<evidence type="ECO:0000313" key="2">
    <source>
        <dbReference type="EMBL" id="SHO75860.1"/>
    </source>
</evidence>